<dbReference type="InterPro" id="IPR016181">
    <property type="entry name" value="Acyl_CoA_acyltransferase"/>
</dbReference>
<dbReference type="RefSeq" id="WP_091185813.1">
    <property type="nucleotide sequence ID" value="NZ_FOMT01000002.1"/>
</dbReference>
<dbReference type="EMBL" id="FOMT01000002">
    <property type="protein sequence ID" value="SFE22392.1"/>
    <property type="molecule type" value="Genomic_DNA"/>
</dbReference>
<dbReference type="AlphaFoldDB" id="A0A1I1YSU8"/>
<feature type="domain" description="N-acetyltransferase" evidence="1">
    <location>
        <begin position="1"/>
        <end position="146"/>
    </location>
</feature>
<dbReference type="Gene3D" id="3.40.630.30">
    <property type="match status" value="1"/>
</dbReference>
<keyword evidence="2" id="KW-0808">Transferase</keyword>
<dbReference type="SUPFAM" id="SSF55729">
    <property type="entry name" value="Acyl-CoA N-acyltransferases (Nat)"/>
    <property type="match status" value="1"/>
</dbReference>
<proteinExistence type="predicted"/>
<accession>A0A1I1YSU8</accession>
<evidence type="ECO:0000313" key="2">
    <source>
        <dbReference type="EMBL" id="SFE22392.1"/>
    </source>
</evidence>
<dbReference type="InterPro" id="IPR000182">
    <property type="entry name" value="GNAT_dom"/>
</dbReference>
<dbReference type="GO" id="GO:0016747">
    <property type="term" value="F:acyltransferase activity, transferring groups other than amino-acyl groups"/>
    <property type="evidence" value="ECO:0007669"/>
    <property type="project" value="InterPro"/>
</dbReference>
<name>A0A1I1YSU8_9BACL</name>
<sequence length="159" mass="17469">MELQLLTPEQWAKERKRLIDFAVRFGEKRLTVTAIHSLRRLPPELLSASDTVIAVARQGSRIVGLGYAAEAGEKSCIIVTHPEARGLGIGFAVMEAIMSRLGRLTCQVALDNVPSLTLFFRLGMKAVSMSTGPTGKPTLRFEWSKEEARQPIASSVPHK</sequence>
<reference evidence="3" key="1">
    <citation type="submission" date="2016-10" db="EMBL/GenBank/DDBJ databases">
        <authorList>
            <person name="Varghese N."/>
            <person name="Submissions S."/>
        </authorList>
    </citation>
    <scope>NUCLEOTIDE SEQUENCE [LARGE SCALE GENOMIC DNA]</scope>
    <source>
        <strain evidence="3">CGMCC 1.10784</strain>
    </source>
</reference>
<dbReference type="STRING" id="1045775.SAMN05216378_2788"/>
<dbReference type="CDD" id="cd04301">
    <property type="entry name" value="NAT_SF"/>
    <property type="match status" value="1"/>
</dbReference>
<dbReference type="Proteomes" id="UP000198855">
    <property type="component" value="Unassembled WGS sequence"/>
</dbReference>
<dbReference type="OrthoDB" id="2869300at2"/>
<organism evidence="2 3">
    <name type="scientific">Paenibacillus catalpae</name>
    <dbReference type="NCBI Taxonomy" id="1045775"/>
    <lineage>
        <taxon>Bacteria</taxon>
        <taxon>Bacillati</taxon>
        <taxon>Bacillota</taxon>
        <taxon>Bacilli</taxon>
        <taxon>Bacillales</taxon>
        <taxon>Paenibacillaceae</taxon>
        <taxon>Paenibacillus</taxon>
    </lineage>
</organism>
<gene>
    <name evidence="2" type="ORF">SAMN05216378_2788</name>
</gene>
<protein>
    <submittedName>
        <fullName evidence="2">Acetyltransferase (GNAT) family protein</fullName>
    </submittedName>
</protein>
<dbReference type="Pfam" id="PF00583">
    <property type="entry name" value="Acetyltransf_1"/>
    <property type="match status" value="1"/>
</dbReference>
<evidence type="ECO:0000259" key="1">
    <source>
        <dbReference type="PROSITE" id="PS51186"/>
    </source>
</evidence>
<evidence type="ECO:0000313" key="3">
    <source>
        <dbReference type="Proteomes" id="UP000198855"/>
    </source>
</evidence>
<keyword evidence="3" id="KW-1185">Reference proteome</keyword>
<dbReference type="PROSITE" id="PS51186">
    <property type="entry name" value="GNAT"/>
    <property type="match status" value="1"/>
</dbReference>